<dbReference type="Pfam" id="PF00403">
    <property type="entry name" value="HMA"/>
    <property type="match status" value="1"/>
</dbReference>
<feature type="transmembrane region" description="Helical" evidence="2">
    <location>
        <begin position="239"/>
        <end position="263"/>
    </location>
</feature>
<evidence type="ECO:0000256" key="1">
    <source>
        <dbReference type="SAM" id="MobiDB-lite"/>
    </source>
</evidence>
<accession>A0A644Y0M3</accession>
<keyword evidence="2" id="KW-1133">Transmembrane helix</keyword>
<dbReference type="AlphaFoldDB" id="A0A644Y0M3"/>
<dbReference type="PROSITE" id="PS50846">
    <property type="entry name" value="HMA_2"/>
    <property type="match status" value="1"/>
</dbReference>
<feature type="transmembrane region" description="Helical" evidence="2">
    <location>
        <begin position="123"/>
        <end position="144"/>
    </location>
</feature>
<dbReference type="Gene3D" id="2.60.40.420">
    <property type="entry name" value="Cupredoxins - blue copper proteins"/>
    <property type="match status" value="1"/>
</dbReference>
<dbReference type="InterPro" id="IPR006121">
    <property type="entry name" value="HMA_dom"/>
</dbReference>
<feature type="transmembrane region" description="Helical" evidence="2">
    <location>
        <begin position="275"/>
        <end position="295"/>
    </location>
</feature>
<protein>
    <recommendedName>
        <fullName evidence="3">HMA domain-containing protein</fullName>
    </recommendedName>
</protein>
<dbReference type="InterPro" id="IPR008972">
    <property type="entry name" value="Cupredoxin"/>
</dbReference>
<dbReference type="SUPFAM" id="SSF49503">
    <property type="entry name" value="Cupredoxins"/>
    <property type="match status" value="1"/>
</dbReference>
<dbReference type="InterPro" id="IPR039447">
    <property type="entry name" value="UreH-like_TM_dom"/>
</dbReference>
<sequence>MDQTAIFHVLGMTCAHCEARVSKAARGVPGVRRANASFSKKTLEVAYDPSVLDEPALTEAITSAVEAEGYRVAGRQKESHPVSKVIPVVLSLIGLYLLLRYTVGFDFFGFIPKIDSTISLSALFLTGLLTSVHCIAMCGGINLFQSVSANGTTRNKLRNPLLYNLGRVISYTVIGGIVGGIGSVLFLSEAVKAVLLALAAIGMLLMGLSMLGWLPWWLTPRMPKFLALRIGKSSAGKGPLVVGLLNGLMPCGPLQAMQLYALATGSALTGALSMFLFSLGTVPLMLGAGALFSVLKGKFAYVIQRVSAVLVVFFAVVMAANALSLVGLRPSPVLETPPATTATIQKEGDSLLQQALDKGYLPATVEGGVQRVKATLNPSVYPFIIVQKGIPVELTITADQNSITGCNQTVVFPSYDVKKALTPGDNVIKFTPDETGLVSYTCWMGMLDGRILVVDDLGGTSGGTASAKASPAAQSPAPQIDAPNLEGTRQPGGCCG</sequence>
<feature type="transmembrane region" description="Helical" evidence="2">
    <location>
        <begin position="307"/>
        <end position="328"/>
    </location>
</feature>
<evidence type="ECO:0000259" key="3">
    <source>
        <dbReference type="PROSITE" id="PS50846"/>
    </source>
</evidence>
<dbReference type="EMBL" id="VSSQ01003725">
    <property type="protein sequence ID" value="MPM22056.1"/>
    <property type="molecule type" value="Genomic_DNA"/>
</dbReference>
<gene>
    <name evidence="4" type="ORF">SDC9_68506</name>
</gene>
<proteinExistence type="predicted"/>
<feature type="transmembrane region" description="Helical" evidence="2">
    <location>
        <begin position="85"/>
        <end position="103"/>
    </location>
</feature>
<feature type="compositionally biased region" description="Low complexity" evidence="1">
    <location>
        <begin position="463"/>
        <end position="483"/>
    </location>
</feature>
<dbReference type="Pfam" id="PF13386">
    <property type="entry name" value="DsbD_2"/>
    <property type="match status" value="1"/>
</dbReference>
<organism evidence="4">
    <name type="scientific">bioreactor metagenome</name>
    <dbReference type="NCBI Taxonomy" id="1076179"/>
    <lineage>
        <taxon>unclassified sequences</taxon>
        <taxon>metagenomes</taxon>
        <taxon>ecological metagenomes</taxon>
    </lineage>
</organism>
<dbReference type="InterPro" id="IPR036163">
    <property type="entry name" value="HMA_dom_sf"/>
</dbReference>
<keyword evidence="2" id="KW-0472">Membrane</keyword>
<feature type="transmembrane region" description="Helical" evidence="2">
    <location>
        <begin position="165"/>
        <end position="187"/>
    </location>
</feature>
<reference evidence="4" key="1">
    <citation type="submission" date="2019-08" db="EMBL/GenBank/DDBJ databases">
        <authorList>
            <person name="Kucharzyk K."/>
            <person name="Murdoch R.W."/>
            <person name="Higgins S."/>
            <person name="Loffler F."/>
        </authorList>
    </citation>
    <scope>NUCLEOTIDE SEQUENCE</scope>
</reference>
<feature type="domain" description="HMA" evidence="3">
    <location>
        <begin position="3"/>
        <end position="73"/>
    </location>
</feature>
<evidence type="ECO:0000256" key="2">
    <source>
        <dbReference type="SAM" id="Phobius"/>
    </source>
</evidence>
<dbReference type="Gene3D" id="3.30.70.100">
    <property type="match status" value="1"/>
</dbReference>
<dbReference type="GO" id="GO:0046872">
    <property type="term" value="F:metal ion binding"/>
    <property type="evidence" value="ECO:0007669"/>
    <property type="project" value="InterPro"/>
</dbReference>
<dbReference type="SUPFAM" id="SSF55008">
    <property type="entry name" value="HMA, heavy metal-associated domain"/>
    <property type="match status" value="1"/>
</dbReference>
<name>A0A644Y0M3_9ZZZZ</name>
<comment type="caution">
    <text evidence="4">The sequence shown here is derived from an EMBL/GenBank/DDBJ whole genome shotgun (WGS) entry which is preliminary data.</text>
</comment>
<evidence type="ECO:0000313" key="4">
    <source>
        <dbReference type="EMBL" id="MPM22056.1"/>
    </source>
</evidence>
<keyword evidence="2" id="KW-0812">Transmembrane</keyword>
<dbReference type="PANTHER" id="PTHR42208">
    <property type="entry name" value="HEAVY METAL TRANSPORTER-RELATED"/>
    <property type="match status" value="1"/>
</dbReference>
<dbReference type="CDD" id="cd00371">
    <property type="entry name" value="HMA"/>
    <property type="match status" value="1"/>
</dbReference>
<feature type="transmembrane region" description="Helical" evidence="2">
    <location>
        <begin position="193"/>
        <end position="218"/>
    </location>
</feature>
<feature type="region of interest" description="Disordered" evidence="1">
    <location>
        <begin position="463"/>
        <end position="496"/>
    </location>
</feature>
<dbReference type="PANTHER" id="PTHR42208:SF1">
    <property type="entry name" value="HEAVY METAL TRANSPORTER"/>
    <property type="match status" value="1"/>
</dbReference>